<gene>
    <name evidence="2" type="ORF">TRFO_38087</name>
</gene>
<dbReference type="InterPro" id="IPR000408">
    <property type="entry name" value="Reg_chr_condens"/>
</dbReference>
<dbReference type="Pfam" id="PF00415">
    <property type="entry name" value="RCC1"/>
    <property type="match status" value="1"/>
</dbReference>
<dbReference type="GO" id="GO:0031267">
    <property type="term" value="F:small GTPase binding"/>
    <property type="evidence" value="ECO:0007669"/>
    <property type="project" value="TreeGrafter"/>
</dbReference>
<evidence type="ECO:0000313" key="2">
    <source>
        <dbReference type="EMBL" id="OHS95786.1"/>
    </source>
</evidence>
<sequence>MTLFSAGDNFSGGLGRRDNCSSSVTPIKGSDFTHVVSMSAYRRTFLVFDDGHVEYCGRDENETFSDTDETEFRVFDDLKKEKIVSVSANRHFVCFTNDKGELFVNEKGMDEDDIEKIEVLKDEKIVFVSSFNSIWAIGNSKHNGCIYKLTHDFESPPAKYVLKNPVIEVYENLESVVAITNEFVALGKGRVSKGSEEFVPIESLSNKRIIKFAVSDSHILCIDIEGRAYSYGENDKGQLGRGDKNDDYENFVQIDALETRKITNISANGKFSLFITSEGDVYGCGLSSDGRTFLGSDFAHGKTSVPQLSDAIRSAGARAVEAACGERFSIVLADIPNRFRNRAAEELVKKDMLTAAGQVADGGRQAEKSKCCLLI</sequence>
<dbReference type="Proteomes" id="UP000179807">
    <property type="component" value="Unassembled WGS sequence"/>
</dbReference>
<evidence type="ECO:0000313" key="3">
    <source>
        <dbReference type="Proteomes" id="UP000179807"/>
    </source>
</evidence>
<feature type="repeat" description="RCC1" evidence="1">
    <location>
        <begin position="226"/>
        <end position="278"/>
    </location>
</feature>
<dbReference type="Gene3D" id="2.130.10.30">
    <property type="entry name" value="Regulator of chromosome condensation 1/beta-lactamase-inhibitor protein II"/>
    <property type="match status" value="2"/>
</dbReference>
<dbReference type="PROSITE" id="PS50012">
    <property type="entry name" value="RCC1_3"/>
    <property type="match status" value="1"/>
</dbReference>
<dbReference type="GO" id="GO:0016020">
    <property type="term" value="C:membrane"/>
    <property type="evidence" value="ECO:0007669"/>
    <property type="project" value="TreeGrafter"/>
</dbReference>
<evidence type="ECO:0000256" key="1">
    <source>
        <dbReference type="PROSITE-ProRule" id="PRU00235"/>
    </source>
</evidence>
<organism evidence="2 3">
    <name type="scientific">Tritrichomonas foetus</name>
    <dbReference type="NCBI Taxonomy" id="1144522"/>
    <lineage>
        <taxon>Eukaryota</taxon>
        <taxon>Metamonada</taxon>
        <taxon>Parabasalia</taxon>
        <taxon>Tritrichomonadida</taxon>
        <taxon>Tritrichomonadidae</taxon>
        <taxon>Tritrichomonas</taxon>
    </lineage>
</organism>
<proteinExistence type="predicted"/>
<dbReference type="RefSeq" id="XP_068348923.1">
    <property type="nucleotide sequence ID" value="XM_068511835.1"/>
</dbReference>
<dbReference type="EMBL" id="MLAK01001222">
    <property type="protein sequence ID" value="OHS95786.1"/>
    <property type="molecule type" value="Genomic_DNA"/>
</dbReference>
<keyword evidence="3" id="KW-1185">Reference proteome</keyword>
<name>A0A1J4J9C0_9EUKA</name>
<dbReference type="GeneID" id="94846539"/>
<accession>A0A1J4J9C0</accession>
<dbReference type="PANTHER" id="PTHR46207:SF1">
    <property type="entry name" value="PROTEIN RCC2"/>
    <property type="match status" value="1"/>
</dbReference>
<dbReference type="PANTHER" id="PTHR46207">
    <property type="entry name" value="PROTEIN RCC2"/>
    <property type="match status" value="1"/>
</dbReference>
<dbReference type="VEuPathDB" id="TrichDB:TRFO_38087"/>
<dbReference type="AlphaFoldDB" id="A0A1J4J9C0"/>
<comment type="caution">
    <text evidence="2">The sequence shown here is derived from an EMBL/GenBank/DDBJ whole genome shotgun (WGS) entry which is preliminary data.</text>
</comment>
<dbReference type="InterPro" id="IPR009091">
    <property type="entry name" value="RCC1/BLIP-II"/>
</dbReference>
<dbReference type="SUPFAM" id="SSF50985">
    <property type="entry name" value="RCC1/BLIP-II"/>
    <property type="match status" value="1"/>
</dbReference>
<protein>
    <submittedName>
        <fullName evidence="2">Uncharacterized protein</fullName>
    </submittedName>
</protein>
<dbReference type="InterPro" id="IPR028641">
    <property type="entry name" value="RCC2"/>
</dbReference>
<reference evidence="2" key="1">
    <citation type="submission" date="2016-10" db="EMBL/GenBank/DDBJ databases">
        <authorList>
            <person name="Benchimol M."/>
            <person name="Almeida L.G."/>
            <person name="Vasconcelos A.T."/>
            <person name="Perreira-Neves A."/>
            <person name="Rosa I.A."/>
            <person name="Tasca T."/>
            <person name="Bogo M.R."/>
            <person name="de Souza W."/>
        </authorList>
    </citation>
    <scope>NUCLEOTIDE SEQUENCE [LARGE SCALE GENOMIC DNA]</scope>
    <source>
        <strain evidence="2">K</strain>
    </source>
</reference>
<dbReference type="OrthoDB" id="61110at2759"/>